<keyword evidence="1" id="KW-0812">Transmembrane</keyword>
<dbReference type="InterPro" id="IPR039765">
    <property type="entry name" value="Yip5/YIPF1/YIPF2"/>
</dbReference>
<name>A0A1G4KQP2_KOMPC</name>
<dbReference type="EMBL" id="FR839631">
    <property type="protein sequence ID" value="SCV12332.1"/>
    <property type="molecule type" value="Genomic_DNA"/>
</dbReference>
<reference evidence="2 3" key="2">
    <citation type="journal article" date="2016" name="FEMS Yeast Res.">
        <title>Curation of the genome annotation of Pichia pastoris (Komagataella phaffii) CBS7435 from gene level to protein function.</title>
        <authorList>
            <person name="Valli M."/>
            <person name="Tatto N.E."/>
            <person name="Peymann A."/>
            <person name="Gruber C."/>
            <person name="Landes N."/>
            <person name="Ekker H."/>
            <person name="Thallinger G.G."/>
            <person name="Mattanovich D."/>
            <person name="Gasser B."/>
            <person name="Graf A.B."/>
        </authorList>
    </citation>
    <scope>GENOME REANNOTATION</scope>
    <source>
        <strain evidence="2 3">ATCC 76273 / CBS 7435 / CECT 11047 / NRRL Y-11430 / Wegner 21-1</strain>
    </source>
</reference>
<keyword evidence="3" id="KW-1185">Reference proteome</keyword>
<dbReference type="PANTHER" id="PTHR12822:SF2">
    <property type="entry name" value="PROTEIN YIPF"/>
    <property type="match status" value="1"/>
</dbReference>
<reference evidence="2 3" key="1">
    <citation type="journal article" date="2011" name="J. Biotechnol.">
        <title>High-quality genome sequence of Pichia pastoris CBS7435.</title>
        <authorList>
            <person name="Kuberl A."/>
            <person name="Schneider J."/>
            <person name="Thallinger G.G."/>
            <person name="Anderl I."/>
            <person name="Wibberg D."/>
            <person name="Hajek T."/>
            <person name="Jaenicke S."/>
            <person name="Brinkrolf K."/>
            <person name="Goesmann A."/>
            <person name="Szczepanowski R."/>
            <person name="Puhler A."/>
            <person name="Schwab H."/>
            <person name="Glieder A."/>
            <person name="Pichler H."/>
        </authorList>
    </citation>
    <scope>NUCLEOTIDE SEQUENCE [LARGE SCALE GENOMIC DNA]</scope>
    <source>
        <strain evidence="3">ATCC 76273 / CBS 7435 / CECT 11047 / NRRL Y-11430 / Wegner 21-1</strain>
    </source>
</reference>
<feature type="transmembrane region" description="Helical" evidence="1">
    <location>
        <begin position="101"/>
        <end position="122"/>
    </location>
</feature>
<dbReference type="GO" id="GO:0005794">
    <property type="term" value="C:Golgi apparatus"/>
    <property type="evidence" value="ECO:0007669"/>
    <property type="project" value="InterPro"/>
</dbReference>
<dbReference type="Proteomes" id="UP000006853">
    <property type="component" value="Chromosome 4"/>
</dbReference>
<feature type="transmembrane region" description="Helical" evidence="1">
    <location>
        <begin position="142"/>
        <end position="163"/>
    </location>
</feature>
<proteinExistence type="predicted"/>
<dbReference type="GO" id="GO:0016192">
    <property type="term" value="P:vesicle-mediated transport"/>
    <property type="evidence" value="ECO:0007669"/>
    <property type="project" value="InterPro"/>
</dbReference>
<feature type="transmembrane region" description="Helical" evidence="1">
    <location>
        <begin position="209"/>
        <end position="231"/>
    </location>
</feature>
<evidence type="ECO:0000313" key="2">
    <source>
        <dbReference type="EMBL" id="SCV12332.1"/>
    </source>
</evidence>
<dbReference type="GO" id="GO:0031267">
    <property type="term" value="F:small GTPase binding"/>
    <property type="evidence" value="ECO:0007669"/>
    <property type="project" value="InterPro"/>
</dbReference>
<organism evidence="2 3">
    <name type="scientific">Komagataella phaffii (strain ATCC 76273 / CBS 7435 / CECT 11047 / NRRL Y-11430 / Wegner 21-1)</name>
    <name type="common">Yeast</name>
    <name type="synonym">Pichia pastoris</name>
    <dbReference type="NCBI Taxonomy" id="981350"/>
    <lineage>
        <taxon>Eukaryota</taxon>
        <taxon>Fungi</taxon>
        <taxon>Dikarya</taxon>
        <taxon>Ascomycota</taxon>
        <taxon>Saccharomycotina</taxon>
        <taxon>Pichiomycetes</taxon>
        <taxon>Pichiales</taxon>
        <taxon>Pichiaceae</taxon>
        <taxon>Komagataella</taxon>
    </lineage>
</organism>
<evidence type="ECO:0000313" key="3">
    <source>
        <dbReference type="Proteomes" id="UP000006853"/>
    </source>
</evidence>
<feature type="transmembrane region" description="Helical" evidence="1">
    <location>
        <begin position="175"/>
        <end position="197"/>
    </location>
</feature>
<dbReference type="AlphaFoldDB" id="A0A1G4KQP2"/>
<gene>
    <name evidence="2" type="primary">YIP5</name>
    <name evidence="2" type="ordered locus">PP7435_Chr4-1180</name>
</gene>
<evidence type="ECO:0000256" key="1">
    <source>
        <dbReference type="SAM" id="Phobius"/>
    </source>
</evidence>
<keyword evidence="1" id="KW-0472">Membrane</keyword>
<keyword evidence="1" id="KW-1133">Transmembrane helix</keyword>
<protein>
    <submittedName>
        <fullName evidence="2">Rab GTPases interaction protein</fullName>
    </submittedName>
</protein>
<accession>A0A1G4KQP2</accession>
<feature type="transmembrane region" description="Helical" evidence="1">
    <location>
        <begin position="65"/>
        <end position="89"/>
    </location>
</feature>
<dbReference type="PANTHER" id="PTHR12822">
    <property type="entry name" value="PROTEIN YIPF"/>
    <property type="match status" value="1"/>
</dbReference>
<sequence>MSQQHTMAQYSAFNDSFSPFSLHFYRKYFQLNTIDFFSQCAAAFNPIGKLSDAQMNSTGDLYGPVWITATIVWCLFFSNTLSDILNVYMTGKDINQNYTGLLLRAINLLYGYILLVPLLFIAVTRFVYKIPQIICYSRLVSIYGYANVIWGPASLFAVLRAVFPGHPKLSMILKWFVILLGGVFSGLNISSKLYHYLNDVAFVEDQKSSLLLISGVIFLHLCFTIIVKIVFFGELQ</sequence>